<reference evidence="13" key="1">
    <citation type="submission" date="2021-10" db="EMBL/GenBank/DDBJ databases">
        <title>Tropical sea cucumber genome reveals ecological adaptation and Cuvierian tubules defense mechanism.</title>
        <authorList>
            <person name="Chen T."/>
        </authorList>
    </citation>
    <scope>NUCLEOTIDE SEQUENCE</scope>
    <source>
        <strain evidence="13">Nanhai2018</strain>
        <tissue evidence="13">Muscle</tissue>
    </source>
</reference>
<evidence type="ECO:0000256" key="8">
    <source>
        <dbReference type="ARBA" id="ARBA00038932"/>
    </source>
</evidence>
<evidence type="ECO:0000256" key="6">
    <source>
        <dbReference type="ARBA" id="ARBA00036735"/>
    </source>
</evidence>
<evidence type="ECO:0000256" key="2">
    <source>
        <dbReference type="ARBA" id="ARBA00005851"/>
    </source>
</evidence>
<dbReference type="GO" id="GO:0004167">
    <property type="term" value="F:dopachrome isomerase activity"/>
    <property type="evidence" value="ECO:0007669"/>
    <property type="project" value="UniProtKB-EC"/>
</dbReference>
<dbReference type="AlphaFoldDB" id="A0A9Q1C5U6"/>
<protein>
    <recommendedName>
        <fullName evidence="12">L-dopachrome isomerase</fullName>
        <ecNumber evidence="9">5.3.2.1</ecNumber>
        <ecNumber evidence="8">5.3.3.12</ecNumber>
    </recommendedName>
    <alternativeName>
        <fullName evidence="10">L-dopachrome tautomerase</fullName>
    </alternativeName>
    <alternativeName>
        <fullName evidence="11">Phenylpyruvate tautomerase</fullName>
    </alternativeName>
</protein>
<dbReference type="InterPro" id="IPR014347">
    <property type="entry name" value="Tautomerase/MIF_sf"/>
</dbReference>
<comment type="catalytic activity">
    <reaction evidence="6">
        <text>3-phenylpyruvate = enol-phenylpyruvate</text>
        <dbReference type="Rhea" id="RHEA:17097"/>
        <dbReference type="ChEBI" id="CHEBI:16815"/>
        <dbReference type="ChEBI" id="CHEBI:18005"/>
        <dbReference type="EC" id="5.3.2.1"/>
    </reaction>
</comment>
<dbReference type="SUPFAM" id="SSF55331">
    <property type="entry name" value="Tautomerase/MIF"/>
    <property type="match status" value="1"/>
</dbReference>
<comment type="similarity">
    <text evidence="2">Belongs to the MIF family.</text>
</comment>
<evidence type="ECO:0000256" key="5">
    <source>
        <dbReference type="ARBA" id="ARBA00023235"/>
    </source>
</evidence>
<keyword evidence="14" id="KW-1185">Reference proteome</keyword>
<comment type="subcellular location">
    <subcellularLocation>
        <location evidence="1">Secreted</location>
    </subcellularLocation>
</comment>
<dbReference type="GO" id="GO:0005125">
    <property type="term" value="F:cytokine activity"/>
    <property type="evidence" value="ECO:0007669"/>
    <property type="project" value="UniProtKB-KW"/>
</dbReference>
<proteinExistence type="inferred from homology"/>
<evidence type="ECO:0000256" key="12">
    <source>
        <dbReference type="ARBA" id="ARBA00042730"/>
    </source>
</evidence>
<dbReference type="EMBL" id="JAIZAY010000007">
    <property type="protein sequence ID" value="KAJ8038735.1"/>
    <property type="molecule type" value="Genomic_DNA"/>
</dbReference>
<dbReference type="Pfam" id="PF01187">
    <property type="entry name" value="MIF"/>
    <property type="match status" value="1"/>
</dbReference>
<name>A0A9Q1C5U6_HOLLE</name>
<dbReference type="GO" id="GO:0050178">
    <property type="term" value="F:phenylpyruvate tautomerase activity"/>
    <property type="evidence" value="ECO:0007669"/>
    <property type="project" value="UniProtKB-EC"/>
</dbReference>
<keyword evidence="4" id="KW-0964">Secreted</keyword>
<evidence type="ECO:0000256" key="4">
    <source>
        <dbReference type="ARBA" id="ARBA00022525"/>
    </source>
</evidence>
<organism evidence="13 14">
    <name type="scientific">Holothuria leucospilota</name>
    <name type="common">Black long sea cucumber</name>
    <name type="synonym">Mertensiothuria leucospilota</name>
    <dbReference type="NCBI Taxonomy" id="206669"/>
    <lineage>
        <taxon>Eukaryota</taxon>
        <taxon>Metazoa</taxon>
        <taxon>Echinodermata</taxon>
        <taxon>Eleutherozoa</taxon>
        <taxon>Echinozoa</taxon>
        <taxon>Holothuroidea</taxon>
        <taxon>Aspidochirotacea</taxon>
        <taxon>Aspidochirotida</taxon>
        <taxon>Holothuriidae</taxon>
        <taxon>Holothuria</taxon>
    </lineage>
</organism>
<dbReference type="EC" id="5.3.3.12" evidence="8"/>
<evidence type="ECO:0000313" key="13">
    <source>
        <dbReference type="EMBL" id="KAJ8038735.1"/>
    </source>
</evidence>
<evidence type="ECO:0000256" key="7">
    <source>
        <dbReference type="ARBA" id="ARBA00036823"/>
    </source>
</evidence>
<sequence>MPYAVISTNLPKAEIPSDFIDNFAEKLAGIMKKHIQAMTVILQTDLLMSRFGKSDPALCIVLRDVQPFDDKDKNRQISKDVISYVENMLNIEPARISIIFHPEDDCRVGLADGVLLYDRHLKLGKISPR</sequence>
<evidence type="ECO:0000313" key="14">
    <source>
        <dbReference type="Proteomes" id="UP001152320"/>
    </source>
</evidence>
<dbReference type="OrthoDB" id="6080988at2759"/>
<comment type="catalytic activity">
    <reaction evidence="7">
        <text>L-dopachrome = 5,6-dihydroxyindole-2-carboxylate</text>
        <dbReference type="Rhea" id="RHEA:13041"/>
        <dbReference type="ChEBI" id="CHEBI:16875"/>
        <dbReference type="ChEBI" id="CHEBI:57509"/>
        <dbReference type="EC" id="5.3.3.12"/>
    </reaction>
</comment>
<evidence type="ECO:0000256" key="11">
    <source>
        <dbReference type="ARBA" id="ARBA00041912"/>
    </source>
</evidence>
<evidence type="ECO:0000256" key="3">
    <source>
        <dbReference type="ARBA" id="ARBA00022514"/>
    </source>
</evidence>
<comment type="caution">
    <text evidence="13">The sequence shown here is derived from an EMBL/GenBank/DDBJ whole genome shotgun (WGS) entry which is preliminary data.</text>
</comment>
<dbReference type="EC" id="5.3.2.1" evidence="9"/>
<keyword evidence="3" id="KW-0202">Cytokine</keyword>
<evidence type="ECO:0000256" key="1">
    <source>
        <dbReference type="ARBA" id="ARBA00004613"/>
    </source>
</evidence>
<dbReference type="Proteomes" id="UP001152320">
    <property type="component" value="Chromosome 7"/>
</dbReference>
<keyword evidence="5" id="KW-0413">Isomerase</keyword>
<accession>A0A9Q1C5U6</accession>
<dbReference type="Gene3D" id="3.30.429.10">
    <property type="entry name" value="Macrophage Migration Inhibitory Factor"/>
    <property type="match status" value="1"/>
</dbReference>
<dbReference type="InterPro" id="IPR001398">
    <property type="entry name" value="Macrophage_inhib_fac"/>
</dbReference>
<dbReference type="GO" id="GO:0005615">
    <property type="term" value="C:extracellular space"/>
    <property type="evidence" value="ECO:0007669"/>
    <property type="project" value="UniProtKB-KW"/>
</dbReference>
<gene>
    <name evidence="13" type="ORF">HOLleu_16244</name>
</gene>
<evidence type="ECO:0000256" key="9">
    <source>
        <dbReference type="ARBA" id="ARBA00039086"/>
    </source>
</evidence>
<dbReference type="PANTHER" id="PTHR11954:SF6">
    <property type="entry name" value="MACROPHAGE MIGRATION INHIBITORY FACTOR"/>
    <property type="match status" value="1"/>
</dbReference>
<evidence type="ECO:0000256" key="10">
    <source>
        <dbReference type="ARBA" id="ARBA00041631"/>
    </source>
</evidence>
<dbReference type="PANTHER" id="PTHR11954">
    <property type="entry name" value="D-DOPACHROME DECARBOXYLASE"/>
    <property type="match status" value="1"/>
</dbReference>